<keyword evidence="1" id="KW-0547">Nucleotide-binding</keyword>
<dbReference type="Gene3D" id="3.30.470.20">
    <property type="entry name" value="ATP-grasp fold, B domain"/>
    <property type="match status" value="1"/>
</dbReference>
<gene>
    <name evidence="4" type="ORF">D641_0106150</name>
</gene>
<dbReference type="SUPFAM" id="SSF56059">
    <property type="entry name" value="Glutathione synthetase ATP-binding domain-like"/>
    <property type="match status" value="1"/>
</dbReference>
<evidence type="ECO:0000256" key="2">
    <source>
        <dbReference type="SAM" id="MobiDB-lite"/>
    </source>
</evidence>
<dbReference type="InterPro" id="IPR011761">
    <property type="entry name" value="ATP-grasp"/>
</dbReference>
<reference evidence="4 5" key="1">
    <citation type="journal article" date="2013" name="Genome Announc.">
        <title>Draft genome sequence of an Actinobacterium, Brachybacterium muris strain UCD-AY4.</title>
        <authorList>
            <person name="Lo J.R."/>
            <person name="Lang J.M."/>
            <person name="Darling A.E."/>
            <person name="Eisen J.A."/>
            <person name="Coil D.A."/>
        </authorList>
    </citation>
    <scope>NUCLEOTIDE SEQUENCE [LARGE SCALE GENOMIC DNA]</scope>
    <source>
        <strain evidence="4 5">UCD-AY4</strain>
    </source>
</reference>
<keyword evidence="1" id="KW-0067">ATP-binding</keyword>
<name>A0A022KVC7_9MICO</name>
<dbReference type="PROSITE" id="PS50975">
    <property type="entry name" value="ATP_GRASP"/>
    <property type="match status" value="1"/>
</dbReference>
<dbReference type="GO" id="GO:0046872">
    <property type="term" value="F:metal ion binding"/>
    <property type="evidence" value="ECO:0007669"/>
    <property type="project" value="InterPro"/>
</dbReference>
<keyword evidence="5" id="KW-1185">Reference proteome</keyword>
<evidence type="ECO:0000259" key="3">
    <source>
        <dbReference type="PROSITE" id="PS50975"/>
    </source>
</evidence>
<dbReference type="HOGENOM" id="CLU_054906_0_0_11"/>
<evidence type="ECO:0000313" key="4">
    <source>
        <dbReference type="EMBL" id="EYT49937.1"/>
    </source>
</evidence>
<feature type="region of interest" description="Disordered" evidence="2">
    <location>
        <begin position="1"/>
        <end position="22"/>
    </location>
</feature>
<sequence length="428" mass="47319">MVRPLRMPRPRRTGPSAGHPPGPGFDVVMIGSGLGIYALTRAFHEEYGVVSTVVAANAPAPMHRSITCTVHEPSAGGDEGRLAALLEIAGARPAGRPALLLCNNDAHVEFIARHAEVLGEHYLIRVPDLPTVNLLADKASFAELCQQHRISIPETVVVDFRAGQLPAVGELPFDFPVVAKPAVGGPHAQIRMPGKKKVYFLQDRTELKDLLDRLHTAGFRDRFVLQELIPGDDTAMRSITAYRDARGTVSLLASATVLLEEHTPEALGRPAAMITKDFPEQLEQARILLDATGYVGFANVDIKEDPRDRSQRFLEINPRIGRNNYYVTGAGANVARFMVEDAIHGRTPTPVVGLPSILYSIVPTWLLRRYVLDPAQRAQLREVARRRTVNPWDYPAEGLWMRGYAQAVRLNHVRKFRKHYPKPSATGF</sequence>
<dbReference type="EMBL" id="AORC01000006">
    <property type="protein sequence ID" value="EYT49937.1"/>
    <property type="molecule type" value="Genomic_DNA"/>
</dbReference>
<comment type="caution">
    <text evidence="4">The sequence shown here is derived from an EMBL/GenBank/DDBJ whole genome shotgun (WGS) entry which is preliminary data.</text>
</comment>
<organism evidence="4 5">
    <name type="scientific">Brachybacterium muris UCD-AY4</name>
    <dbReference type="NCBI Taxonomy" id="1249481"/>
    <lineage>
        <taxon>Bacteria</taxon>
        <taxon>Bacillati</taxon>
        <taxon>Actinomycetota</taxon>
        <taxon>Actinomycetes</taxon>
        <taxon>Micrococcales</taxon>
        <taxon>Dermabacteraceae</taxon>
        <taxon>Brachybacterium</taxon>
    </lineage>
</organism>
<feature type="compositionally biased region" description="Basic residues" evidence="2">
    <location>
        <begin position="1"/>
        <end position="12"/>
    </location>
</feature>
<dbReference type="GO" id="GO:0005524">
    <property type="term" value="F:ATP binding"/>
    <property type="evidence" value="ECO:0007669"/>
    <property type="project" value="UniProtKB-UniRule"/>
</dbReference>
<dbReference type="RefSeq" id="WP_017822934.1">
    <property type="nucleotide sequence ID" value="NZ_AORC01000006.1"/>
</dbReference>
<accession>A0A022KVC7</accession>
<dbReference type="STRING" id="1249481.D641_0106150"/>
<dbReference type="Proteomes" id="UP000019754">
    <property type="component" value="Unassembled WGS sequence"/>
</dbReference>
<feature type="domain" description="ATP-grasp" evidence="3">
    <location>
        <begin position="142"/>
        <end position="343"/>
    </location>
</feature>
<evidence type="ECO:0000256" key="1">
    <source>
        <dbReference type="PROSITE-ProRule" id="PRU00409"/>
    </source>
</evidence>
<dbReference type="AlphaFoldDB" id="A0A022KVC7"/>
<proteinExistence type="predicted"/>
<evidence type="ECO:0000313" key="5">
    <source>
        <dbReference type="Proteomes" id="UP000019754"/>
    </source>
</evidence>
<protein>
    <recommendedName>
        <fullName evidence="3">ATP-grasp domain-containing protein</fullName>
    </recommendedName>
</protein>